<proteinExistence type="predicted"/>
<sequence length="274" mass="31416">MWILNNILNKTFDFFFSPFRALNPLWGLCVISLLTGVLMLIIFRYTSNQEGIKKAKDKIKAYLFEIRLYKDDMGLMLQAQKNLLKYNFIYMKYSVIPMLVMMIPVVLVLIQLNFRFGYSPLKPGDQAIVALNLNKEIKVKDLNVRILPPEGIEVETPSLRIEQTKEIDWRIKAKKSGTFNLEFQVAGEKFNKRINVENSLTMVSPKRVASGVSEVLLNPGESPLPHNGTIESIEVKYPPMKLMVFGYNIHWLIIFFVLSIAFGFSIKGVFGVQV</sequence>
<feature type="transmembrane region" description="Helical" evidence="1">
    <location>
        <begin position="25"/>
        <end position="46"/>
    </location>
</feature>
<dbReference type="AlphaFoldDB" id="A0A1F7RF38"/>
<feature type="transmembrane region" description="Helical" evidence="1">
    <location>
        <begin position="249"/>
        <end position="270"/>
    </location>
</feature>
<protein>
    <submittedName>
        <fullName evidence="2">Uncharacterized protein</fullName>
    </submittedName>
</protein>
<reference evidence="2 3" key="1">
    <citation type="journal article" date="2016" name="Nat. Commun.">
        <title>Thousands of microbial genomes shed light on interconnected biogeochemical processes in an aquifer system.</title>
        <authorList>
            <person name="Anantharaman K."/>
            <person name="Brown C.T."/>
            <person name="Hug L.A."/>
            <person name="Sharon I."/>
            <person name="Castelle C.J."/>
            <person name="Probst A.J."/>
            <person name="Thomas B.C."/>
            <person name="Singh A."/>
            <person name="Wilkins M.J."/>
            <person name="Karaoz U."/>
            <person name="Brodie E.L."/>
            <person name="Williams K.H."/>
            <person name="Hubbard S.S."/>
            <person name="Banfield J.F."/>
        </authorList>
    </citation>
    <scope>NUCLEOTIDE SEQUENCE [LARGE SCALE GENOMIC DNA]</scope>
</reference>
<organism evidence="2 3">
    <name type="scientific">Candidatus Schekmanbacteria bacterium GWA2_38_11</name>
    <dbReference type="NCBI Taxonomy" id="1817876"/>
    <lineage>
        <taxon>Bacteria</taxon>
        <taxon>Candidatus Schekmaniibacteriota</taxon>
    </lineage>
</organism>
<comment type="caution">
    <text evidence="2">The sequence shown here is derived from an EMBL/GenBank/DDBJ whole genome shotgun (WGS) entry which is preliminary data.</text>
</comment>
<feature type="transmembrane region" description="Helical" evidence="1">
    <location>
        <begin position="93"/>
        <end position="114"/>
    </location>
</feature>
<evidence type="ECO:0000256" key="1">
    <source>
        <dbReference type="SAM" id="Phobius"/>
    </source>
</evidence>
<dbReference type="Proteomes" id="UP000178526">
    <property type="component" value="Unassembled WGS sequence"/>
</dbReference>
<keyword evidence="1" id="KW-1133">Transmembrane helix</keyword>
<evidence type="ECO:0000313" key="3">
    <source>
        <dbReference type="Proteomes" id="UP000178526"/>
    </source>
</evidence>
<accession>A0A1F7RF38</accession>
<evidence type="ECO:0000313" key="2">
    <source>
        <dbReference type="EMBL" id="OGL40021.1"/>
    </source>
</evidence>
<name>A0A1F7RF38_9BACT</name>
<gene>
    <name evidence="2" type="ORF">A2042_00265</name>
</gene>
<dbReference type="EMBL" id="MGDB01000108">
    <property type="protein sequence ID" value="OGL40021.1"/>
    <property type="molecule type" value="Genomic_DNA"/>
</dbReference>
<keyword evidence="1" id="KW-0472">Membrane</keyword>
<keyword evidence="1" id="KW-0812">Transmembrane</keyword>